<dbReference type="NCBIfam" id="TIGR01640">
    <property type="entry name" value="F_box_assoc_1"/>
    <property type="match status" value="1"/>
</dbReference>
<dbReference type="InterPro" id="IPR017451">
    <property type="entry name" value="F-box-assoc_interact_dom"/>
</dbReference>
<feature type="domain" description="F-box associated beta-propeller type 3" evidence="1">
    <location>
        <begin position="20"/>
        <end position="115"/>
    </location>
</feature>
<dbReference type="InterPro" id="IPR013187">
    <property type="entry name" value="F-box-assoc_dom_typ3"/>
</dbReference>
<reference evidence="2" key="1">
    <citation type="journal article" date="2022" name="Plant J.">
        <title>Strategies of tolerance reflected in two North American maple genomes.</title>
        <authorList>
            <person name="McEvoy S.L."/>
            <person name="Sezen U.U."/>
            <person name="Trouern-Trend A."/>
            <person name="McMahon S.M."/>
            <person name="Schaberg P.G."/>
            <person name="Yang J."/>
            <person name="Wegrzyn J.L."/>
            <person name="Swenson N.G."/>
        </authorList>
    </citation>
    <scope>NUCLEOTIDE SEQUENCE</scope>
    <source>
        <strain evidence="2">91603</strain>
    </source>
</reference>
<gene>
    <name evidence="2" type="ORF">LWI28_025416</name>
</gene>
<sequence length="326" mass="37673">MDPLKSLEIKTRNIYPHIGMIRSSFNGLVLVQEHEYNLGQRSVFLQVRNLFTKCCLTLPKCPSHCSHQACGVALGFDPSTKEYKVVHIYDDGFGFEIFTLGCSDNSWRTIPGPFQESNERPYDLQTFRWRDPVSVNGRVMHCALGFDPSTNEYKVVHICGDGYSFEIFTLGCSDNAWRTVPGPFKEPNEQPFDVETFEWGDPASVNGRVMYWYVDTNEYFVSMNISDEKAYKTYLPKLDQEIEIGRFSFMEMGGNLSFWYQISSTQIDVWILKDLHGRNWLKIHSMMMESINYKYPNTKSCSTSNKFNPLPDFMKLIPVAAFEMVK</sequence>
<comment type="caution">
    <text evidence="2">The sequence shown here is derived from an EMBL/GenBank/DDBJ whole genome shotgun (WGS) entry which is preliminary data.</text>
</comment>
<dbReference type="EMBL" id="JAJSOW010000108">
    <property type="protein sequence ID" value="KAI9154379.1"/>
    <property type="molecule type" value="Genomic_DNA"/>
</dbReference>
<dbReference type="PANTHER" id="PTHR31111:SF139">
    <property type="entry name" value="F-BOX ASSOCIATED DOMAIN-CONTAINING PROTEIN"/>
    <property type="match status" value="1"/>
</dbReference>
<dbReference type="AlphaFoldDB" id="A0AAD5I8D7"/>
<dbReference type="Pfam" id="PF08268">
    <property type="entry name" value="FBA_3"/>
    <property type="match status" value="2"/>
</dbReference>
<evidence type="ECO:0000313" key="2">
    <source>
        <dbReference type="EMBL" id="KAI9154379.1"/>
    </source>
</evidence>
<protein>
    <recommendedName>
        <fullName evidence="1">F-box associated beta-propeller type 3 domain-containing protein</fullName>
    </recommendedName>
</protein>
<feature type="domain" description="F-box associated beta-propeller type 3" evidence="1">
    <location>
        <begin position="136"/>
        <end position="298"/>
    </location>
</feature>
<name>A0AAD5I8D7_ACENE</name>
<reference evidence="2" key="2">
    <citation type="submission" date="2023-02" db="EMBL/GenBank/DDBJ databases">
        <authorList>
            <person name="Swenson N.G."/>
            <person name="Wegrzyn J.L."/>
            <person name="Mcevoy S.L."/>
        </authorList>
    </citation>
    <scope>NUCLEOTIDE SEQUENCE</scope>
    <source>
        <strain evidence="2">91603</strain>
        <tissue evidence="2">Leaf</tissue>
    </source>
</reference>
<dbReference type="Proteomes" id="UP001064489">
    <property type="component" value="Chromosome 11"/>
</dbReference>
<dbReference type="PANTHER" id="PTHR31111">
    <property type="entry name" value="BNAA05G37150D PROTEIN-RELATED"/>
    <property type="match status" value="1"/>
</dbReference>
<evidence type="ECO:0000259" key="1">
    <source>
        <dbReference type="Pfam" id="PF08268"/>
    </source>
</evidence>
<evidence type="ECO:0000313" key="3">
    <source>
        <dbReference type="Proteomes" id="UP001064489"/>
    </source>
</evidence>
<keyword evidence="3" id="KW-1185">Reference proteome</keyword>
<accession>A0AAD5I8D7</accession>
<proteinExistence type="predicted"/>
<organism evidence="2 3">
    <name type="scientific">Acer negundo</name>
    <name type="common">Box elder</name>
    <dbReference type="NCBI Taxonomy" id="4023"/>
    <lineage>
        <taxon>Eukaryota</taxon>
        <taxon>Viridiplantae</taxon>
        <taxon>Streptophyta</taxon>
        <taxon>Embryophyta</taxon>
        <taxon>Tracheophyta</taxon>
        <taxon>Spermatophyta</taxon>
        <taxon>Magnoliopsida</taxon>
        <taxon>eudicotyledons</taxon>
        <taxon>Gunneridae</taxon>
        <taxon>Pentapetalae</taxon>
        <taxon>rosids</taxon>
        <taxon>malvids</taxon>
        <taxon>Sapindales</taxon>
        <taxon>Sapindaceae</taxon>
        <taxon>Hippocastanoideae</taxon>
        <taxon>Acereae</taxon>
        <taxon>Acer</taxon>
    </lineage>
</organism>